<dbReference type="AlphaFoldDB" id="A0A6P7TYT6"/>
<keyword evidence="4" id="KW-0067">ATP-binding</keyword>
<dbReference type="Gene3D" id="3.40.50.300">
    <property type="entry name" value="P-loop containing nucleotide triphosphate hydrolases"/>
    <property type="match status" value="1"/>
</dbReference>
<keyword evidence="5" id="KW-1185">Reference proteome</keyword>
<dbReference type="RefSeq" id="XP_029654427.1">
    <property type="nucleotide sequence ID" value="XM_029798567.1"/>
</dbReference>
<dbReference type="Proteomes" id="UP000515154">
    <property type="component" value="Unplaced"/>
</dbReference>
<sequence length="236" mass="26538">MKTSGGRLRPLVAVLGPTGSGKSQIAFALAKKFNGSIINADAMQMYKGLNIITNKPTPSELNACPHHLIDFLDPLYENYNVKMYKLDKLIDERVDKMLENGLVDELVDFHHRYSENQTYEGCSRPECYCVYKLDATGSKDLSTDVIPMAITIVADYLAVLSLVIIIQKQSLPLPETITLYQVNESIKLFFNKLKTGSQILPDQYANCQAMQALFKIIKIPYNVEYYKNAEEISPNG</sequence>
<evidence type="ECO:0000256" key="3">
    <source>
        <dbReference type="ARBA" id="ARBA00022741"/>
    </source>
</evidence>
<comment type="similarity">
    <text evidence="1">Belongs to the IPP transferase family.</text>
</comment>
<name>A0A6P7TYT6_9MOLL</name>
<dbReference type="SUPFAM" id="SSF52540">
    <property type="entry name" value="P-loop containing nucleoside triphosphate hydrolases"/>
    <property type="match status" value="1"/>
</dbReference>
<reference evidence="6" key="1">
    <citation type="submission" date="2025-08" db="UniProtKB">
        <authorList>
            <consortium name="RefSeq"/>
        </authorList>
    </citation>
    <scope>IDENTIFICATION</scope>
</reference>
<keyword evidence="3" id="KW-0547">Nucleotide-binding</keyword>
<evidence type="ECO:0000313" key="5">
    <source>
        <dbReference type="Proteomes" id="UP000515154"/>
    </source>
</evidence>
<protein>
    <submittedName>
        <fullName evidence="6">tRNA dimethylallyltransferase-like</fullName>
    </submittedName>
</protein>
<dbReference type="InterPro" id="IPR039657">
    <property type="entry name" value="Dimethylallyltransferase"/>
</dbReference>
<proteinExistence type="inferred from homology"/>
<dbReference type="GO" id="GO:0052381">
    <property type="term" value="F:tRNA dimethylallyltransferase activity"/>
    <property type="evidence" value="ECO:0007669"/>
    <property type="project" value="TreeGrafter"/>
</dbReference>
<dbReference type="Pfam" id="PF01715">
    <property type="entry name" value="IPPT"/>
    <property type="match status" value="1"/>
</dbReference>
<evidence type="ECO:0000256" key="4">
    <source>
        <dbReference type="ARBA" id="ARBA00022840"/>
    </source>
</evidence>
<accession>A0A6P7TYT6</accession>
<dbReference type="GO" id="GO:0005524">
    <property type="term" value="F:ATP binding"/>
    <property type="evidence" value="ECO:0007669"/>
    <property type="project" value="UniProtKB-KW"/>
</dbReference>
<dbReference type="KEGG" id="osn:115227854"/>
<dbReference type="PANTHER" id="PTHR11088">
    <property type="entry name" value="TRNA DIMETHYLALLYLTRANSFERASE"/>
    <property type="match status" value="1"/>
</dbReference>
<dbReference type="PANTHER" id="PTHR11088:SF89">
    <property type="entry name" value="TRNA DIMETHYLALLYLTRANSFERASE"/>
    <property type="match status" value="1"/>
</dbReference>
<evidence type="ECO:0000313" key="6">
    <source>
        <dbReference type="RefSeq" id="XP_029654427.1"/>
    </source>
</evidence>
<dbReference type="GO" id="GO:0006400">
    <property type="term" value="P:tRNA modification"/>
    <property type="evidence" value="ECO:0007669"/>
    <property type="project" value="TreeGrafter"/>
</dbReference>
<organism evidence="5 6">
    <name type="scientific">Octopus sinensis</name>
    <name type="common">East Asian common octopus</name>
    <dbReference type="NCBI Taxonomy" id="2607531"/>
    <lineage>
        <taxon>Eukaryota</taxon>
        <taxon>Metazoa</taxon>
        <taxon>Spiralia</taxon>
        <taxon>Lophotrochozoa</taxon>
        <taxon>Mollusca</taxon>
        <taxon>Cephalopoda</taxon>
        <taxon>Coleoidea</taxon>
        <taxon>Octopodiformes</taxon>
        <taxon>Octopoda</taxon>
        <taxon>Incirrata</taxon>
        <taxon>Octopodidae</taxon>
        <taxon>Octopus</taxon>
    </lineage>
</organism>
<evidence type="ECO:0000256" key="1">
    <source>
        <dbReference type="ARBA" id="ARBA00005842"/>
    </source>
</evidence>
<dbReference type="GO" id="GO:0005739">
    <property type="term" value="C:mitochondrion"/>
    <property type="evidence" value="ECO:0007669"/>
    <property type="project" value="TreeGrafter"/>
</dbReference>
<keyword evidence="2" id="KW-0808">Transferase</keyword>
<dbReference type="InterPro" id="IPR027417">
    <property type="entry name" value="P-loop_NTPase"/>
</dbReference>
<gene>
    <name evidence="6" type="primary">LOC115227854</name>
</gene>
<evidence type="ECO:0000256" key="2">
    <source>
        <dbReference type="ARBA" id="ARBA00022679"/>
    </source>
</evidence>
<dbReference type="Gene3D" id="1.10.287.890">
    <property type="entry name" value="Crystal structure of tRNA isopentenylpyrophosphate transferase (bh2366) domain"/>
    <property type="match status" value="1"/>
</dbReference>